<proteinExistence type="predicted"/>
<evidence type="ECO:0000259" key="1">
    <source>
        <dbReference type="Pfam" id="PF00583"/>
    </source>
</evidence>
<dbReference type="Pfam" id="PF00583">
    <property type="entry name" value="Acetyltransf_1"/>
    <property type="match status" value="1"/>
</dbReference>
<organism evidence="2 3">
    <name type="scientific">Verruconis gallopava</name>
    <dbReference type="NCBI Taxonomy" id="253628"/>
    <lineage>
        <taxon>Eukaryota</taxon>
        <taxon>Fungi</taxon>
        <taxon>Dikarya</taxon>
        <taxon>Ascomycota</taxon>
        <taxon>Pezizomycotina</taxon>
        <taxon>Dothideomycetes</taxon>
        <taxon>Pleosporomycetidae</taxon>
        <taxon>Venturiales</taxon>
        <taxon>Sympoventuriaceae</taxon>
        <taxon>Verruconis</taxon>
    </lineage>
</organism>
<protein>
    <recommendedName>
        <fullName evidence="1">N-acetyltransferase domain-containing protein</fullName>
    </recommendedName>
</protein>
<dbReference type="GeneID" id="27314416"/>
<dbReference type="GO" id="GO:0016747">
    <property type="term" value="F:acyltransferase activity, transferring groups other than amino-acyl groups"/>
    <property type="evidence" value="ECO:0007669"/>
    <property type="project" value="InterPro"/>
</dbReference>
<keyword evidence="3" id="KW-1185">Reference proteome</keyword>
<reference evidence="2 3" key="1">
    <citation type="submission" date="2015-01" db="EMBL/GenBank/DDBJ databases">
        <title>The Genome Sequence of Ochroconis gallopava CBS43764.</title>
        <authorList>
            <consortium name="The Broad Institute Genomics Platform"/>
            <person name="Cuomo C."/>
            <person name="de Hoog S."/>
            <person name="Gorbushina A."/>
            <person name="Stielow B."/>
            <person name="Teixiera M."/>
            <person name="Abouelleil A."/>
            <person name="Chapman S.B."/>
            <person name="Priest M."/>
            <person name="Young S.K."/>
            <person name="Wortman J."/>
            <person name="Nusbaum C."/>
            <person name="Birren B."/>
        </authorList>
    </citation>
    <scope>NUCLEOTIDE SEQUENCE [LARGE SCALE GENOMIC DNA]</scope>
    <source>
        <strain evidence="2 3">CBS 43764</strain>
    </source>
</reference>
<dbReference type="HOGENOM" id="CLU_1289832_0_0_1"/>
<evidence type="ECO:0000313" key="3">
    <source>
        <dbReference type="Proteomes" id="UP000053259"/>
    </source>
</evidence>
<dbReference type="EMBL" id="KN847550">
    <property type="protein sequence ID" value="KIW02296.1"/>
    <property type="molecule type" value="Genomic_DNA"/>
</dbReference>
<dbReference type="SUPFAM" id="SSF55729">
    <property type="entry name" value="Acyl-CoA N-acyltransferases (Nat)"/>
    <property type="match status" value="1"/>
</dbReference>
<evidence type="ECO:0000313" key="2">
    <source>
        <dbReference type="EMBL" id="KIW02296.1"/>
    </source>
</evidence>
<gene>
    <name evidence="2" type="ORF">PV09_06443</name>
</gene>
<feature type="domain" description="N-acetyltransferase" evidence="1">
    <location>
        <begin position="115"/>
        <end position="174"/>
    </location>
</feature>
<dbReference type="Gene3D" id="3.40.630.30">
    <property type="match status" value="1"/>
</dbReference>
<dbReference type="InterPro" id="IPR000182">
    <property type="entry name" value="GNAT_dom"/>
</dbReference>
<sequence>MMSAPEVRPFNPKALVERPWWQQLHAIILQASKLTRQAWPLPGGFQRLGPDAARAGRELCEEVDSQSTIAVALLAEAPVWVRGCAEVQRSSDKAMWMVPSVDEGASKTEATPNAVERRWEINLVTTAPAYRENGIARELVSTLEQYVLRNYGPSQLMVYTVDEISGAYWRKVGFYTAEEFCIVLPKGFSHVRDAPDEFRIQKDVKLLAGQKRIH</sequence>
<name>A0A0D1XJ11_9PEZI</name>
<dbReference type="VEuPathDB" id="FungiDB:PV09_06443"/>
<dbReference type="AlphaFoldDB" id="A0A0D1XJ11"/>
<dbReference type="InterPro" id="IPR016181">
    <property type="entry name" value="Acyl_CoA_acyltransferase"/>
</dbReference>
<dbReference type="RefSeq" id="XP_016212165.1">
    <property type="nucleotide sequence ID" value="XM_016360083.1"/>
</dbReference>
<dbReference type="InParanoid" id="A0A0D1XJ11"/>
<accession>A0A0D1XJ11</accession>
<dbReference type="Proteomes" id="UP000053259">
    <property type="component" value="Unassembled WGS sequence"/>
</dbReference>